<dbReference type="InterPro" id="IPR042566">
    <property type="entry name" value="L1_C"/>
</dbReference>
<reference evidence="2" key="1">
    <citation type="journal article" date="2022" name="bioRxiv">
        <title>Sequencing and chromosome-scale assembly of the giantPleurodeles waltlgenome.</title>
        <authorList>
            <person name="Brown T."/>
            <person name="Elewa A."/>
            <person name="Iarovenko S."/>
            <person name="Subramanian E."/>
            <person name="Araus A.J."/>
            <person name="Petzold A."/>
            <person name="Susuki M."/>
            <person name="Suzuki K.-i.T."/>
            <person name="Hayashi T."/>
            <person name="Toyoda A."/>
            <person name="Oliveira C."/>
            <person name="Osipova E."/>
            <person name="Leigh N.D."/>
            <person name="Simon A."/>
            <person name="Yun M.H."/>
        </authorList>
    </citation>
    <scope>NUCLEOTIDE SEQUENCE</scope>
    <source>
        <strain evidence="2">20211129_DDA</strain>
        <tissue evidence="2">Liver</tissue>
    </source>
</reference>
<dbReference type="EMBL" id="JANPWB010000008">
    <property type="protein sequence ID" value="KAJ1162171.1"/>
    <property type="molecule type" value="Genomic_DNA"/>
</dbReference>
<comment type="caution">
    <text evidence="2">The sequence shown here is derived from an EMBL/GenBank/DDBJ whole genome shotgun (WGS) entry which is preliminary data.</text>
</comment>
<dbReference type="Gene3D" id="3.30.250.20">
    <property type="entry name" value="L1 transposable element, C-terminal domain"/>
    <property type="match status" value="1"/>
</dbReference>
<accession>A0AAV7SB61</accession>
<organism evidence="2 3">
    <name type="scientific">Pleurodeles waltl</name>
    <name type="common">Iberian ribbed newt</name>
    <dbReference type="NCBI Taxonomy" id="8319"/>
    <lineage>
        <taxon>Eukaryota</taxon>
        <taxon>Metazoa</taxon>
        <taxon>Chordata</taxon>
        <taxon>Craniata</taxon>
        <taxon>Vertebrata</taxon>
        <taxon>Euteleostomi</taxon>
        <taxon>Amphibia</taxon>
        <taxon>Batrachia</taxon>
        <taxon>Caudata</taxon>
        <taxon>Salamandroidea</taxon>
        <taxon>Salamandridae</taxon>
        <taxon>Pleurodelinae</taxon>
        <taxon>Pleurodeles</taxon>
    </lineage>
</organism>
<gene>
    <name evidence="2" type="ORF">NDU88_002646</name>
</gene>
<feature type="region of interest" description="Disordered" evidence="1">
    <location>
        <begin position="136"/>
        <end position="156"/>
    </location>
</feature>
<keyword evidence="3" id="KW-1185">Reference proteome</keyword>
<protein>
    <submittedName>
        <fullName evidence="2">Uncharacterized protein</fullName>
    </submittedName>
</protein>
<sequence>MNDQPIRMTADFSRETSEHRKAFLALRPHLRQLEVKFGLFETARMWVTQKNVSKDFYDPMNLCIFLNSLSVHPMDTAILPQPQNLSTTVTNQLPTESTPERMERCTLDTPDQSRDLDRLSKNYDDRGQELHAVAKHTQVADRDKACSPIKPPAAPT</sequence>
<name>A0AAV7SB61_PLEWA</name>
<feature type="compositionally biased region" description="Polar residues" evidence="1">
    <location>
        <begin position="82"/>
        <end position="97"/>
    </location>
</feature>
<evidence type="ECO:0000256" key="1">
    <source>
        <dbReference type="SAM" id="MobiDB-lite"/>
    </source>
</evidence>
<evidence type="ECO:0000313" key="3">
    <source>
        <dbReference type="Proteomes" id="UP001066276"/>
    </source>
</evidence>
<evidence type="ECO:0000313" key="2">
    <source>
        <dbReference type="EMBL" id="KAJ1162171.1"/>
    </source>
</evidence>
<proteinExistence type="predicted"/>
<dbReference type="AlphaFoldDB" id="A0AAV7SB61"/>
<dbReference type="Proteomes" id="UP001066276">
    <property type="component" value="Chromosome 4_2"/>
</dbReference>
<feature type="region of interest" description="Disordered" evidence="1">
    <location>
        <begin position="82"/>
        <end position="120"/>
    </location>
</feature>
<feature type="compositionally biased region" description="Basic and acidic residues" evidence="1">
    <location>
        <begin position="98"/>
        <end position="120"/>
    </location>
</feature>